<evidence type="ECO:0000313" key="3">
    <source>
        <dbReference type="Proteomes" id="UP000886595"/>
    </source>
</evidence>
<comment type="caution">
    <text evidence="2">The sequence shown here is derived from an EMBL/GenBank/DDBJ whole genome shotgun (WGS) entry which is preliminary data.</text>
</comment>
<name>A0A8X8BBA8_BRACI</name>
<gene>
    <name evidence="2" type="ORF">Bca52824_011055</name>
</gene>
<feature type="region of interest" description="Disordered" evidence="1">
    <location>
        <begin position="205"/>
        <end position="233"/>
    </location>
</feature>
<feature type="region of interest" description="Disordered" evidence="1">
    <location>
        <begin position="357"/>
        <end position="381"/>
    </location>
</feature>
<sequence>MDSQSQFAQRRRVTRSQSKPAKPPKLRNSRNTTKPPPRYAESSSSPQNSGKGISTSDAEFVETTHSPPSLLAERYFAPNRYPDKPRLNIYSKANIIGSIGKSLAGSPELQCLLESQFGRLFHLPVVRCLNSVKLCDPFVPQKARTGPLALAASEDEGVVGRMWRKLFETEDLDVLFATGSDCSCGWTYSLWPQTSAFNGVICRNGRPQSTEGGPSPPRRGVGKEPELSESGGISEEVKSWFRRELSAQLGALREEIYGWTHPNESCSNARGRRGTHLLSQTTPRIRPNIAEGGSTPPPDEPILSKDPAAFESQSAVPTTSDAQEEHHKFPDVEEVPTAGLNLLATMGGYFVEEIEEVEETVEGGVEKEAEDVGQSENDSVS</sequence>
<feature type="compositionally biased region" description="Polar residues" evidence="1">
    <location>
        <begin position="41"/>
        <end position="55"/>
    </location>
</feature>
<reference evidence="2 3" key="1">
    <citation type="submission" date="2020-02" db="EMBL/GenBank/DDBJ databases">
        <authorList>
            <person name="Ma Q."/>
            <person name="Huang Y."/>
            <person name="Song X."/>
            <person name="Pei D."/>
        </authorList>
    </citation>
    <scope>NUCLEOTIDE SEQUENCE [LARGE SCALE GENOMIC DNA]</scope>
    <source>
        <strain evidence="2">Sxm20200214</strain>
        <tissue evidence="2">Leaf</tissue>
    </source>
</reference>
<evidence type="ECO:0000256" key="1">
    <source>
        <dbReference type="SAM" id="MobiDB-lite"/>
    </source>
</evidence>
<protein>
    <submittedName>
        <fullName evidence="2">Uncharacterized protein</fullName>
    </submittedName>
</protein>
<evidence type="ECO:0000313" key="2">
    <source>
        <dbReference type="EMBL" id="KAG2328327.1"/>
    </source>
</evidence>
<proteinExistence type="predicted"/>
<feature type="region of interest" description="Disordered" evidence="1">
    <location>
        <begin position="1"/>
        <end position="55"/>
    </location>
</feature>
<dbReference type="AlphaFoldDB" id="A0A8X8BBA8"/>
<feature type="compositionally biased region" description="Polar residues" evidence="1">
    <location>
        <begin position="311"/>
        <end position="321"/>
    </location>
</feature>
<accession>A0A8X8BBA8</accession>
<dbReference type="EMBL" id="JAAMPC010000002">
    <property type="protein sequence ID" value="KAG2328327.1"/>
    <property type="molecule type" value="Genomic_DNA"/>
</dbReference>
<dbReference type="Proteomes" id="UP000886595">
    <property type="component" value="Unassembled WGS sequence"/>
</dbReference>
<feature type="region of interest" description="Disordered" evidence="1">
    <location>
        <begin position="266"/>
        <end position="334"/>
    </location>
</feature>
<keyword evidence="3" id="KW-1185">Reference proteome</keyword>
<organism evidence="2 3">
    <name type="scientific">Brassica carinata</name>
    <name type="common">Ethiopian mustard</name>
    <name type="synonym">Abyssinian cabbage</name>
    <dbReference type="NCBI Taxonomy" id="52824"/>
    <lineage>
        <taxon>Eukaryota</taxon>
        <taxon>Viridiplantae</taxon>
        <taxon>Streptophyta</taxon>
        <taxon>Embryophyta</taxon>
        <taxon>Tracheophyta</taxon>
        <taxon>Spermatophyta</taxon>
        <taxon>Magnoliopsida</taxon>
        <taxon>eudicotyledons</taxon>
        <taxon>Gunneridae</taxon>
        <taxon>Pentapetalae</taxon>
        <taxon>rosids</taxon>
        <taxon>malvids</taxon>
        <taxon>Brassicales</taxon>
        <taxon>Brassicaceae</taxon>
        <taxon>Brassiceae</taxon>
        <taxon>Brassica</taxon>
    </lineage>
</organism>